<dbReference type="AlphaFoldDB" id="A0A5M4FGP2"/>
<dbReference type="CDD" id="cd02440">
    <property type="entry name" value="AdoMet_MTases"/>
    <property type="match status" value="1"/>
</dbReference>
<dbReference type="Pfam" id="PF13649">
    <property type="entry name" value="Methyltransf_25"/>
    <property type="match status" value="1"/>
</dbReference>
<keyword evidence="4" id="KW-1185">Reference proteome</keyword>
<evidence type="ECO:0000256" key="1">
    <source>
        <dbReference type="ARBA" id="ARBA00022679"/>
    </source>
</evidence>
<dbReference type="PANTHER" id="PTHR43861">
    <property type="entry name" value="TRANS-ACONITATE 2-METHYLTRANSFERASE-RELATED"/>
    <property type="match status" value="1"/>
</dbReference>
<organism evidence="3 4">
    <name type="scientific">Aeromicrobium ginsengisoli</name>
    <dbReference type="NCBI Taxonomy" id="363867"/>
    <lineage>
        <taxon>Bacteria</taxon>
        <taxon>Bacillati</taxon>
        <taxon>Actinomycetota</taxon>
        <taxon>Actinomycetes</taxon>
        <taxon>Propionibacteriales</taxon>
        <taxon>Nocardioidaceae</taxon>
        <taxon>Aeromicrobium</taxon>
    </lineage>
</organism>
<dbReference type="InterPro" id="IPR029063">
    <property type="entry name" value="SAM-dependent_MTases_sf"/>
</dbReference>
<dbReference type="InterPro" id="IPR041698">
    <property type="entry name" value="Methyltransf_25"/>
</dbReference>
<dbReference type="GO" id="GO:0032259">
    <property type="term" value="P:methylation"/>
    <property type="evidence" value="ECO:0007669"/>
    <property type="project" value="UniProtKB-KW"/>
</dbReference>
<dbReference type="Gene3D" id="3.40.50.150">
    <property type="entry name" value="Vaccinia Virus protein VP39"/>
    <property type="match status" value="1"/>
</dbReference>
<evidence type="ECO:0000259" key="2">
    <source>
        <dbReference type="Pfam" id="PF13649"/>
    </source>
</evidence>
<protein>
    <submittedName>
        <fullName evidence="3">Class I SAM-dependent methyltransferase</fullName>
    </submittedName>
</protein>
<keyword evidence="1" id="KW-0808">Transferase</keyword>
<dbReference type="SUPFAM" id="SSF53335">
    <property type="entry name" value="S-adenosyl-L-methionine-dependent methyltransferases"/>
    <property type="match status" value="1"/>
</dbReference>
<sequence length="197" mass="20840">MTSDAADWDAMYAERGSIWSGEPNAQLVAEVTTMTPGTALDVGCGEGADAVWLAQRGWDVTAVDLSGVALERARGHASAAGVEIAFERADLVAAPPPPGGYDLVSAQFFHLPDPPRSQAYRGLGAAVAPGGHLLVVGHYPSAHIGKDHPERLFTIDEVVALFPGWQVVTAEIRERTAMHHGELSDLVDGVVLLRRDG</sequence>
<dbReference type="GO" id="GO:0008168">
    <property type="term" value="F:methyltransferase activity"/>
    <property type="evidence" value="ECO:0007669"/>
    <property type="project" value="UniProtKB-KW"/>
</dbReference>
<evidence type="ECO:0000313" key="3">
    <source>
        <dbReference type="EMBL" id="KAA1399389.1"/>
    </source>
</evidence>
<evidence type="ECO:0000313" key="4">
    <source>
        <dbReference type="Proteomes" id="UP000380867"/>
    </source>
</evidence>
<accession>A0A5M4FGP2</accession>
<keyword evidence="3" id="KW-0489">Methyltransferase</keyword>
<proteinExistence type="predicted"/>
<dbReference type="RefSeq" id="WP_149687533.1">
    <property type="nucleotide sequence ID" value="NZ_SDPQ02000001.1"/>
</dbReference>
<dbReference type="Proteomes" id="UP000380867">
    <property type="component" value="Unassembled WGS sequence"/>
</dbReference>
<dbReference type="OrthoDB" id="9786503at2"/>
<feature type="domain" description="Methyltransferase" evidence="2">
    <location>
        <begin position="40"/>
        <end position="131"/>
    </location>
</feature>
<gene>
    <name evidence="3" type="ORF">ESP70_001040</name>
</gene>
<dbReference type="EMBL" id="SDPQ02000001">
    <property type="protein sequence ID" value="KAA1399389.1"/>
    <property type="molecule type" value="Genomic_DNA"/>
</dbReference>
<comment type="caution">
    <text evidence="3">The sequence shown here is derived from an EMBL/GenBank/DDBJ whole genome shotgun (WGS) entry which is preliminary data.</text>
</comment>
<name>A0A5M4FGP2_9ACTN</name>
<reference evidence="3" key="1">
    <citation type="submission" date="2019-09" db="EMBL/GenBank/DDBJ databases">
        <authorList>
            <person name="Li J."/>
        </authorList>
    </citation>
    <scope>NUCLEOTIDE SEQUENCE [LARGE SCALE GENOMIC DNA]</scope>
    <source>
        <strain evidence="3">JCM 14732</strain>
    </source>
</reference>
<dbReference type="PANTHER" id="PTHR43861:SF3">
    <property type="entry name" value="PUTATIVE (AFU_ORTHOLOGUE AFUA_2G14390)-RELATED"/>
    <property type="match status" value="1"/>
</dbReference>